<name>A0A059VZD5_STRNR</name>
<evidence type="ECO:0000313" key="2">
    <source>
        <dbReference type="Proteomes" id="UP000288351"/>
    </source>
</evidence>
<evidence type="ECO:0000313" key="1">
    <source>
        <dbReference type="EMBL" id="GCB88587.1"/>
    </source>
</evidence>
<gene>
    <name evidence="1" type="ORF">SALB_01258</name>
</gene>
<comment type="caution">
    <text evidence="1">The sequence shown here is derived from an EMBL/GenBank/DDBJ whole genome shotgun (WGS) entry which is preliminary data.</text>
</comment>
<organism evidence="1 2">
    <name type="scientific">Streptomyces noursei</name>
    <name type="common">Streptomyces albulus</name>
    <dbReference type="NCBI Taxonomy" id="1971"/>
    <lineage>
        <taxon>Bacteria</taxon>
        <taxon>Bacillati</taxon>
        <taxon>Actinomycetota</taxon>
        <taxon>Actinomycetes</taxon>
        <taxon>Kitasatosporales</taxon>
        <taxon>Streptomycetaceae</taxon>
        <taxon>Streptomyces</taxon>
    </lineage>
</organism>
<proteinExistence type="predicted"/>
<sequence>MAKLMVLLIGIAVLFSVIAFKGGNPLVGLLFVVVAAAPVLYVGYAVATRRRAGGTSARGAGAQQRGQRTLLLRATAVVTVLAVGYGVYWVMFEPKANDKALSRVSDLDTGCGSGIARKYFPQTAEHTGAGPHPVAMFTISESGSSHPVYPTSGTADYWSGNGLDPHRVQLIACLDAPDEGEFLTDCKFTTDTIKLYRGVYDVTVYEARTGKKIGSEKLLGSRKPNCPGMVYLKRGTDQLHTEPEFADYQSVLRKYVDN</sequence>
<dbReference type="EMBL" id="BHXC01000006">
    <property type="protein sequence ID" value="GCB88587.1"/>
    <property type="molecule type" value="Genomic_DNA"/>
</dbReference>
<dbReference type="Proteomes" id="UP000288351">
    <property type="component" value="Unassembled WGS sequence"/>
</dbReference>
<protein>
    <submittedName>
        <fullName evidence="1">Uncharacterized protein</fullName>
    </submittedName>
</protein>
<dbReference type="RefSeq" id="WP_016573556.1">
    <property type="nucleotide sequence ID" value="NZ_BHXC01000006.1"/>
</dbReference>
<accession>A0A059VZD5</accession>
<dbReference type="eggNOG" id="ENOG502ZHXG">
    <property type="taxonomic scope" value="Bacteria"/>
</dbReference>
<dbReference type="AlphaFoldDB" id="A0A059VZD5"/>
<reference evidence="1 2" key="1">
    <citation type="journal article" date="2019" name="Microbiol. Resour. Announc.">
        <title>Draft Genome Sequence of the Most Traditional epsilon-Poly-l-Lysine Producer, Streptomyces albulus NBRC14147.</title>
        <authorList>
            <person name="Yamanaka K."/>
            <person name="Hamano Y."/>
        </authorList>
    </citation>
    <scope>NUCLEOTIDE SEQUENCE [LARGE SCALE GENOMIC DNA]</scope>
    <source>
        <strain evidence="1 2">NBRC 14147</strain>
    </source>
</reference>